<organism evidence="2 3">
    <name type="scientific">Colletotrichum cuscutae</name>
    <dbReference type="NCBI Taxonomy" id="1209917"/>
    <lineage>
        <taxon>Eukaryota</taxon>
        <taxon>Fungi</taxon>
        <taxon>Dikarya</taxon>
        <taxon>Ascomycota</taxon>
        <taxon>Pezizomycotina</taxon>
        <taxon>Sordariomycetes</taxon>
        <taxon>Hypocreomycetidae</taxon>
        <taxon>Glomerellales</taxon>
        <taxon>Glomerellaceae</taxon>
        <taxon>Colletotrichum</taxon>
        <taxon>Colletotrichum acutatum species complex</taxon>
    </lineage>
</organism>
<dbReference type="AlphaFoldDB" id="A0AAJ0DMJ8"/>
<accession>A0AAJ0DMJ8</accession>
<comment type="caution">
    <text evidence="2">The sequence shown here is derived from an EMBL/GenBank/DDBJ whole genome shotgun (WGS) entry which is preliminary data.</text>
</comment>
<evidence type="ECO:0000313" key="3">
    <source>
        <dbReference type="Proteomes" id="UP001239213"/>
    </source>
</evidence>
<dbReference type="Proteomes" id="UP001239213">
    <property type="component" value="Unassembled WGS sequence"/>
</dbReference>
<keyword evidence="3" id="KW-1185">Reference proteome</keyword>
<dbReference type="EMBL" id="MPDP01000028">
    <property type="protein sequence ID" value="KAK1492690.1"/>
    <property type="molecule type" value="Genomic_DNA"/>
</dbReference>
<protein>
    <submittedName>
        <fullName evidence="2">Uncharacterized protein</fullName>
    </submittedName>
</protein>
<feature type="region of interest" description="Disordered" evidence="1">
    <location>
        <begin position="341"/>
        <end position="361"/>
    </location>
</feature>
<sequence>MDRARTQPGLPDMAQSKFGMPIIAINGVKLDLSEAPGRTRRRLHASKCASIPQHSQHCEPSSSSSSAVHVHTTVTRFQAASRPAKAAIEQTRTRTRYLLRLPPPDPPSTQETPIRGSSVPRACVWLLCAVWFIHRPLSHTMQVESKCESSVPVCCAWLPDLASLAAKSKVKTDNLGSRTDKGAAAPRSALHCTATIPRPTCSVSHRLSPESSTSEFVCQSDCLCPRRAWTEVDLPTQRTTSSLPVPSWPMIRLVARLQRLQLACSSFLLINRPPRALQTTSKGPFISGRRQERTEDVNRPRLSLVLRITLSEVGEPMYLVPRSDYSLPLCHYHLWTLLSSPPSPRQPDPSRNGRVLGSGNQIDQCSNLNTMHLHMYHTPRL</sequence>
<evidence type="ECO:0000313" key="2">
    <source>
        <dbReference type="EMBL" id="KAK1492690.1"/>
    </source>
</evidence>
<proteinExistence type="predicted"/>
<evidence type="ECO:0000256" key="1">
    <source>
        <dbReference type="SAM" id="MobiDB-lite"/>
    </source>
</evidence>
<gene>
    <name evidence="2" type="ORF">CCUS01_13968</name>
</gene>
<reference evidence="2" key="1">
    <citation type="submission" date="2016-11" db="EMBL/GenBank/DDBJ databases">
        <title>The genome sequence of Colletotrichum cuscutae.</title>
        <authorList>
            <person name="Baroncelli R."/>
        </authorList>
    </citation>
    <scope>NUCLEOTIDE SEQUENCE</scope>
    <source>
        <strain evidence="2">IMI 304802</strain>
    </source>
</reference>
<name>A0AAJ0DMJ8_9PEZI</name>